<dbReference type="Proteomes" id="UP000176050">
    <property type="component" value="Chromosome"/>
</dbReference>
<dbReference type="InterPro" id="IPR006224">
    <property type="entry name" value="PsdUridine_synth_RluA-like_CS"/>
</dbReference>
<dbReference type="GO" id="GO:0003723">
    <property type="term" value="F:RNA binding"/>
    <property type="evidence" value="ECO:0007669"/>
    <property type="project" value="UniProtKB-KW"/>
</dbReference>
<dbReference type="GO" id="GO:0006396">
    <property type="term" value="P:RNA processing"/>
    <property type="evidence" value="ECO:0007669"/>
    <property type="project" value="UniProtKB-ARBA"/>
</dbReference>
<keyword evidence="1" id="KW-0694">RNA-binding</keyword>
<evidence type="ECO:0000313" key="3">
    <source>
        <dbReference type="EMBL" id="AOW20064.1"/>
    </source>
</evidence>
<dbReference type="GO" id="GO:0001522">
    <property type="term" value="P:pseudouridine synthesis"/>
    <property type="evidence" value="ECO:0007669"/>
    <property type="project" value="InterPro"/>
</dbReference>
<dbReference type="PANTHER" id="PTHR21600">
    <property type="entry name" value="MITOCHONDRIAL RNA PSEUDOURIDINE SYNTHASE"/>
    <property type="match status" value="1"/>
</dbReference>
<dbReference type="Gene3D" id="3.30.2350.10">
    <property type="entry name" value="Pseudouridine synthase"/>
    <property type="match status" value="1"/>
</dbReference>
<dbReference type="RefSeq" id="WP_070236203.1">
    <property type="nucleotide sequence ID" value="NZ_CP017478.1"/>
</dbReference>
<dbReference type="AlphaFoldDB" id="A0A1D8P665"/>
<dbReference type="GO" id="GO:0009982">
    <property type="term" value="F:pseudouridine synthase activity"/>
    <property type="evidence" value="ECO:0007669"/>
    <property type="project" value="InterPro"/>
</dbReference>
<organism evidence="3 4">
    <name type="scientific">Urechidicola croceus</name>
    <dbReference type="NCBI Taxonomy" id="1850246"/>
    <lineage>
        <taxon>Bacteria</taxon>
        <taxon>Pseudomonadati</taxon>
        <taxon>Bacteroidota</taxon>
        <taxon>Flavobacteriia</taxon>
        <taxon>Flavobacteriales</taxon>
        <taxon>Flavobacteriaceae</taxon>
        <taxon>Urechidicola</taxon>
    </lineage>
</organism>
<protein>
    <submittedName>
        <fullName evidence="3">RNA pseudouridine synthase</fullName>
    </submittedName>
</protein>
<dbReference type="PROSITE" id="PS01129">
    <property type="entry name" value="PSI_RLU"/>
    <property type="match status" value="1"/>
</dbReference>
<dbReference type="CDD" id="cd00165">
    <property type="entry name" value="S4"/>
    <property type="match status" value="1"/>
</dbReference>
<accession>A0A1D8P665</accession>
<dbReference type="PROSITE" id="PS50889">
    <property type="entry name" value="S4"/>
    <property type="match status" value="1"/>
</dbReference>
<dbReference type="EMBL" id="CP017478">
    <property type="protein sequence ID" value="AOW20064.1"/>
    <property type="molecule type" value="Genomic_DNA"/>
</dbReference>
<dbReference type="SUPFAM" id="SSF55120">
    <property type="entry name" value="Pseudouridine synthase"/>
    <property type="match status" value="1"/>
</dbReference>
<dbReference type="InterPro" id="IPR020103">
    <property type="entry name" value="PsdUridine_synth_cat_dom_sf"/>
</dbReference>
<feature type="domain" description="Pseudouridine synthase RsuA/RluA-like" evidence="2">
    <location>
        <begin position="90"/>
        <end position="229"/>
    </location>
</feature>
<dbReference type="STRING" id="1850246.LPB138_04920"/>
<keyword evidence="4" id="KW-1185">Reference proteome</keyword>
<proteinExistence type="predicted"/>
<dbReference type="OrthoDB" id="9807829at2"/>
<gene>
    <name evidence="3" type="ORF">LPB138_04920</name>
</gene>
<dbReference type="InterPro" id="IPR006145">
    <property type="entry name" value="PsdUridine_synth_RsuA/RluA"/>
</dbReference>
<reference evidence="3 4" key="1">
    <citation type="submission" date="2016-10" db="EMBL/GenBank/DDBJ databases">
        <title>Lutibacter sp. LPB0138, isolated from marine gastropod.</title>
        <authorList>
            <person name="Kim E."/>
            <person name="Yi H."/>
        </authorList>
    </citation>
    <scope>NUCLEOTIDE SEQUENCE [LARGE SCALE GENOMIC DNA]</scope>
    <source>
        <strain evidence="3 4">LPB0138</strain>
    </source>
</reference>
<name>A0A1D8P665_9FLAO</name>
<dbReference type="CDD" id="cd02869">
    <property type="entry name" value="PseudoU_synth_RluA_like"/>
    <property type="match status" value="1"/>
</dbReference>
<evidence type="ECO:0000259" key="2">
    <source>
        <dbReference type="Pfam" id="PF00849"/>
    </source>
</evidence>
<evidence type="ECO:0000313" key="4">
    <source>
        <dbReference type="Proteomes" id="UP000176050"/>
    </source>
</evidence>
<evidence type="ECO:0000256" key="1">
    <source>
        <dbReference type="PROSITE-ProRule" id="PRU00182"/>
    </source>
</evidence>
<sequence>MKLIESHIVPSIEKPIRIQEYAVGIFTTISTKSAIKKALKKGLIKVNDGVVTTAKYIVGGETISLFEIEQITTQKKLKLKLEVIFEDDYLAIVYKPAGILVSGNKFKTISNALIQNLKKSIKIDAVKPQPVHRLDYPTTGLLLIGKTSSSILKLNKLFENKEIQKVYHAITIGDMKSSGSVDFTIDKKESFSYYKVLNTVPSERFKCLNLVKLTPKTGRKHQLRKHLSAIGNPILGDKLYGKDGFILNGKGLYLHAYSLEFEHPFTKEKMYFHKDNPKNFDKIFT</sequence>
<dbReference type="GO" id="GO:0140098">
    <property type="term" value="F:catalytic activity, acting on RNA"/>
    <property type="evidence" value="ECO:0007669"/>
    <property type="project" value="UniProtKB-ARBA"/>
</dbReference>
<dbReference type="KEGG" id="lul:LPB138_04920"/>
<dbReference type="Pfam" id="PF00849">
    <property type="entry name" value="PseudoU_synth_2"/>
    <property type="match status" value="1"/>
</dbReference>
<dbReference type="InterPro" id="IPR050188">
    <property type="entry name" value="RluA_PseudoU_synthase"/>
</dbReference>